<dbReference type="InterPro" id="IPR007817">
    <property type="entry name" value="Isocyanide_synthase_DIT1"/>
</dbReference>
<proteinExistence type="predicted"/>
<gene>
    <name evidence="1" type="ORF">NDR86_36245</name>
</gene>
<accession>A0A9X2J0U8</accession>
<sequence>MTIGSDTALERVSAVARQGEMITSSMLSREYAWPADDPRLRPRHNEIPVNDRIRNLVTEAAETNRFDASRFRRRFGGEAPDNRLLELLNHRAFQFNSRELFRASPLWRNRITAAVREDRPVEVVLPVFCVIANPVKRIEVTLATAAEDVALLHLGRLTKHAEELCGVRLTFDLIADSTFYSPAFGVTSVESKAYINHLRRRLVDLGLDSDIRLYDISDLLADSASEFQRRYDAWFARLQRDPLADGISDAAYNQWLSSMAASVNVRKLDLSYEVLRSALSEELSRVPESASLFARARSALDDYRAVKLAASDLGWEDRYFPGALRATIHTKPVPVLGLRLYPEYKFRSRLLPYHGIGILYRDEKRKKYELRVEPEMFVYGRPEVTRVLDSEGRTYCYLEDGRVE</sequence>
<organism evidence="1 2">
    <name type="scientific">Nocardia pulmonis</name>
    <dbReference type="NCBI Taxonomy" id="2951408"/>
    <lineage>
        <taxon>Bacteria</taxon>
        <taxon>Bacillati</taxon>
        <taxon>Actinomycetota</taxon>
        <taxon>Actinomycetes</taxon>
        <taxon>Mycobacteriales</taxon>
        <taxon>Nocardiaceae</taxon>
        <taxon>Nocardia</taxon>
    </lineage>
</organism>
<dbReference type="Proteomes" id="UP001139157">
    <property type="component" value="Unassembled WGS sequence"/>
</dbReference>
<dbReference type="AlphaFoldDB" id="A0A9X2J0U8"/>
<dbReference type="RefSeq" id="WP_251918694.1">
    <property type="nucleotide sequence ID" value="NZ_JAMRXG010000030.1"/>
</dbReference>
<dbReference type="Pfam" id="PF05141">
    <property type="entry name" value="DIT1_PvcA"/>
    <property type="match status" value="1"/>
</dbReference>
<name>A0A9X2J0U8_9NOCA</name>
<keyword evidence="2" id="KW-1185">Reference proteome</keyword>
<evidence type="ECO:0000313" key="2">
    <source>
        <dbReference type="Proteomes" id="UP001139157"/>
    </source>
</evidence>
<protein>
    <submittedName>
        <fullName evidence="1">L-tyrosine/L-tryptophan isonitrile synthase family protein</fullName>
    </submittedName>
</protein>
<dbReference type="EMBL" id="JAMRXG010000030">
    <property type="protein sequence ID" value="MCM6778943.1"/>
    <property type="molecule type" value="Genomic_DNA"/>
</dbReference>
<comment type="caution">
    <text evidence="1">The sequence shown here is derived from an EMBL/GenBank/DDBJ whole genome shotgun (WGS) entry which is preliminary data.</text>
</comment>
<reference evidence="1" key="1">
    <citation type="submission" date="2022-06" db="EMBL/GenBank/DDBJ databases">
        <title>Novel species in genus nocardia.</title>
        <authorList>
            <person name="Li F."/>
        </authorList>
    </citation>
    <scope>NUCLEOTIDE SEQUENCE</scope>
    <source>
        <strain evidence="1">CDC141</strain>
    </source>
</reference>
<evidence type="ECO:0000313" key="1">
    <source>
        <dbReference type="EMBL" id="MCM6778943.1"/>
    </source>
</evidence>